<sequence length="154" mass="17716">MANSIQRDLKDSRYRFAYDLVAEVAAIRGDTSQLPPNLPAPDIILFTQQHAKWMEDFLVHDCQARTLDMWINENGTSSLESLMEVCKGQYIAESSSTFCQEQEFILACAKIAYIAAYFFKKRRIPGARNKALEFIHKWILSSPPRFIISLSHLR</sequence>
<name>A0AAV1ZS15_9ARAC</name>
<comment type="caution">
    <text evidence="1">The sequence shown here is derived from an EMBL/GenBank/DDBJ whole genome shotgun (WGS) entry which is preliminary data.</text>
</comment>
<evidence type="ECO:0000313" key="1">
    <source>
        <dbReference type="EMBL" id="CAL1274630.1"/>
    </source>
</evidence>
<proteinExistence type="predicted"/>
<dbReference type="EMBL" id="CAXIEN010000078">
    <property type="protein sequence ID" value="CAL1274630.1"/>
    <property type="molecule type" value="Genomic_DNA"/>
</dbReference>
<dbReference type="AlphaFoldDB" id="A0AAV1ZS15"/>
<dbReference type="Proteomes" id="UP001497382">
    <property type="component" value="Unassembled WGS sequence"/>
</dbReference>
<reference evidence="1 2" key="1">
    <citation type="submission" date="2024-04" db="EMBL/GenBank/DDBJ databases">
        <authorList>
            <person name="Rising A."/>
            <person name="Reimegard J."/>
            <person name="Sonavane S."/>
            <person name="Akerstrom W."/>
            <person name="Nylinder S."/>
            <person name="Hedman E."/>
            <person name="Kallberg Y."/>
        </authorList>
    </citation>
    <scope>NUCLEOTIDE SEQUENCE [LARGE SCALE GENOMIC DNA]</scope>
</reference>
<gene>
    <name evidence="1" type="ORF">LARSCL_LOCUS7569</name>
</gene>
<evidence type="ECO:0000313" key="2">
    <source>
        <dbReference type="Proteomes" id="UP001497382"/>
    </source>
</evidence>
<organism evidence="1 2">
    <name type="scientific">Larinioides sclopetarius</name>
    <dbReference type="NCBI Taxonomy" id="280406"/>
    <lineage>
        <taxon>Eukaryota</taxon>
        <taxon>Metazoa</taxon>
        <taxon>Ecdysozoa</taxon>
        <taxon>Arthropoda</taxon>
        <taxon>Chelicerata</taxon>
        <taxon>Arachnida</taxon>
        <taxon>Araneae</taxon>
        <taxon>Araneomorphae</taxon>
        <taxon>Entelegynae</taxon>
        <taxon>Araneoidea</taxon>
        <taxon>Araneidae</taxon>
        <taxon>Larinioides</taxon>
    </lineage>
</organism>
<accession>A0AAV1ZS15</accession>
<keyword evidence="2" id="KW-1185">Reference proteome</keyword>
<protein>
    <submittedName>
        <fullName evidence="1">Uncharacterized protein</fullName>
    </submittedName>
</protein>